<evidence type="ECO:0000256" key="7">
    <source>
        <dbReference type="ARBA" id="ARBA00022833"/>
    </source>
</evidence>
<dbReference type="PANTHER" id="PTHR23234">
    <property type="entry name" value="ZNF44 PROTEIN"/>
    <property type="match status" value="1"/>
</dbReference>
<dbReference type="Ensembl" id="ENSCLAT00000011263.1">
    <property type="protein sequence ID" value="ENSCLAP00000011127.1"/>
    <property type="gene ID" value="ENSCLAG00000007687.1"/>
</dbReference>
<evidence type="ECO:0000256" key="5">
    <source>
        <dbReference type="ARBA" id="ARBA00022737"/>
    </source>
</evidence>
<dbReference type="FunFam" id="3.30.160.60:FF:000416">
    <property type="entry name" value="zinc finger protein 879 isoform X1"/>
    <property type="match status" value="1"/>
</dbReference>
<feature type="domain" description="C2H2-type" evidence="13">
    <location>
        <begin position="670"/>
        <end position="697"/>
    </location>
</feature>
<keyword evidence="6 12" id="KW-0863">Zinc-finger</keyword>
<comment type="similarity">
    <text evidence="3">Belongs to the krueppel C2H2-type zinc-finger protein family.</text>
</comment>
<dbReference type="FunFam" id="3.30.160.60:FF:002134">
    <property type="entry name" value="Zinc finger protein 616"/>
    <property type="match status" value="1"/>
</dbReference>
<dbReference type="SUPFAM" id="SSF109640">
    <property type="entry name" value="KRAB domain (Kruppel-associated box)"/>
    <property type="match status" value="1"/>
</dbReference>
<evidence type="ECO:0000256" key="4">
    <source>
        <dbReference type="ARBA" id="ARBA00022723"/>
    </source>
</evidence>
<evidence type="ECO:0000256" key="10">
    <source>
        <dbReference type="ARBA" id="ARBA00023163"/>
    </source>
</evidence>
<comment type="subcellular location">
    <subcellularLocation>
        <location evidence="2">Nucleus</location>
    </subcellularLocation>
</comment>
<dbReference type="InterPro" id="IPR013087">
    <property type="entry name" value="Znf_C2H2_type"/>
</dbReference>
<organism evidence="15 16">
    <name type="scientific">Chinchilla lanigera</name>
    <name type="common">Long-tailed chinchilla</name>
    <name type="synonym">Chinchilla villidera</name>
    <dbReference type="NCBI Taxonomy" id="34839"/>
    <lineage>
        <taxon>Eukaryota</taxon>
        <taxon>Metazoa</taxon>
        <taxon>Chordata</taxon>
        <taxon>Craniata</taxon>
        <taxon>Vertebrata</taxon>
        <taxon>Euteleostomi</taxon>
        <taxon>Mammalia</taxon>
        <taxon>Eutheria</taxon>
        <taxon>Euarchontoglires</taxon>
        <taxon>Glires</taxon>
        <taxon>Rodentia</taxon>
        <taxon>Hystricomorpha</taxon>
        <taxon>Chinchillidae</taxon>
        <taxon>Chinchilla</taxon>
    </lineage>
</organism>
<evidence type="ECO:0000259" key="13">
    <source>
        <dbReference type="PROSITE" id="PS50157"/>
    </source>
</evidence>
<dbReference type="FunFam" id="3.30.160.60:FF:001498">
    <property type="entry name" value="Zinc finger protein 404"/>
    <property type="match status" value="1"/>
</dbReference>
<reference evidence="15" key="2">
    <citation type="submission" date="2025-09" db="UniProtKB">
        <authorList>
            <consortium name="Ensembl"/>
        </authorList>
    </citation>
    <scope>IDENTIFICATION</scope>
</reference>
<evidence type="ECO:0000256" key="1">
    <source>
        <dbReference type="ARBA" id="ARBA00003767"/>
    </source>
</evidence>
<feature type="domain" description="C2H2-type" evidence="13">
    <location>
        <begin position="529"/>
        <end position="556"/>
    </location>
</feature>
<feature type="domain" description="C2H2-type" evidence="13">
    <location>
        <begin position="614"/>
        <end position="641"/>
    </location>
</feature>
<feature type="domain" description="C2H2-type" evidence="13">
    <location>
        <begin position="359"/>
        <end position="386"/>
    </location>
</feature>
<evidence type="ECO:0000256" key="6">
    <source>
        <dbReference type="ARBA" id="ARBA00022771"/>
    </source>
</evidence>
<evidence type="ECO:0000313" key="15">
    <source>
        <dbReference type="Ensembl" id="ENSCLAP00000011127.1"/>
    </source>
</evidence>
<dbReference type="FunFam" id="3.30.160.60:FF:000044">
    <property type="entry name" value="zinc finger protein 37 homolog"/>
    <property type="match status" value="1"/>
</dbReference>
<dbReference type="GO" id="GO:0005634">
    <property type="term" value="C:nucleus"/>
    <property type="evidence" value="ECO:0007669"/>
    <property type="project" value="UniProtKB-SubCell"/>
</dbReference>
<evidence type="ECO:0000256" key="11">
    <source>
        <dbReference type="ARBA" id="ARBA00023242"/>
    </source>
</evidence>
<keyword evidence="10" id="KW-0804">Transcription</keyword>
<dbReference type="FunFam" id="3.30.160.60:FF:000340">
    <property type="entry name" value="zinc finger protein 473 isoform X1"/>
    <property type="match status" value="1"/>
</dbReference>
<evidence type="ECO:0000259" key="14">
    <source>
        <dbReference type="PROSITE" id="PS50805"/>
    </source>
</evidence>
<dbReference type="Pfam" id="PF01352">
    <property type="entry name" value="KRAB"/>
    <property type="match status" value="1"/>
</dbReference>
<dbReference type="FunFam" id="3.30.160.60:FF:000016">
    <property type="entry name" value="zinc finger protein 37 homolog"/>
    <property type="match status" value="2"/>
</dbReference>
<accession>A0A8C2VDI1</accession>
<feature type="domain" description="C2H2-type" evidence="13">
    <location>
        <begin position="444"/>
        <end position="472"/>
    </location>
</feature>
<proteinExistence type="inferred from homology"/>
<feature type="domain" description="KRAB" evidence="14">
    <location>
        <begin position="3"/>
        <end position="74"/>
    </location>
</feature>
<dbReference type="GO" id="GO:0003677">
    <property type="term" value="F:DNA binding"/>
    <property type="evidence" value="ECO:0007669"/>
    <property type="project" value="UniProtKB-KW"/>
</dbReference>
<dbReference type="InterPro" id="IPR001909">
    <property type="entry name" value="KRAB"/>
</dbReference>
<dbReference type="PROSITE" id="PS00028">
    <property type="entry name" value="ZINC_FINGER_C2H2_1"/>
    <property type="match status" value="12"/>
</dbReference>
<dbReference type="PROSITE" id="PS50805">
    <property type="entry name" value="KRAB"/>
    <property type="match status" value="1"/>
</dbReference>
<protein>
    <submittedName>
        <fullName evidence="15">Uncharacterized protein</fullName>
    </submittedName>
</protein>
<dbReference type="SMART" id="SM00349">
    <property type="entry name" value="KRAB"/>
    <property type="match status" value="1"/>
</dbReference>
<feature type="domain" description="C2H2-type" evidence="13">
    <location>
        <begin position="642"/>
        <end position="669"/>
    </location>
</feature>
<keyword evidence="9" id="KW-0238">DNA-binding</keyword>
<keyword evidence="8" id="KW-0805">Transcription regulation</keyword>
<dbReference type="SMART" id="SM00355">
    <property type="entry name" value="ZnF_C2H2"/>
    <property type="match status" value="13"/>
</dbReference>
<dbReference type="FunFam" id="3.30.160.60:FF:000003">
    <property type="entry name" value="Zinc finger protein 3 homolog"/>
    <property type="match status" value="1"/>
</dbReference>
<dbReference type="PROSITE" id="PS50157">
    <property type="entry name" value="ZINC_FINGER_C2H2_2"/>
    <property type="match status" value="15"/>
</dbReference>
<dbReference type="OMA" id="TQHQKHH"/>
<comment type="function">
    <text evidence="1">May be involved in transcriptional regulation.</text>
</comment>
<dbReference type="AlphaFoldDB" id="A0A8C2VDI1"/>
<dbReference type="SUPFAM" id="SSF57667">
    <property type="entry name" value="beta-beta-alpha zinc fingers"/>
    <property type="match status" value="9"/>
</dbReference>
<keyword evidence="11" id="KW-0539">Nucleus</keyword>
<feature type="domain" description="C2H2-type" evidence="13">
    <location>
        <begin position="387"/>
        <end position="414"/>
    </location>
</feature>
<keyword evidence="7" id="KW-0862">Zinc</keyword>
<dbReference type="FunFam" id="3.30.160.60:FF:000149">
    <property type="entry name" value="Zinc finger protein 569"/>
    <property type="match status" value="1"/>
</dbReference>
<keyword evidence="4" id="KW-0479">Metal-binding</keyword>
<dbReference type="FunFam" id="3.30.160.60:FF:002343">
    <property type="entry name" value="Zinc finger protein 33A"/>
    <property type="match status" value="1"/>
</dbReference>
<dbReference type="PANTHER" id="PTHR23234:SF8">
    <property type="entry name" value="C2H2-TYPE DOMAIN-CONTAINING PROTEIN"/>
    <property type="match status" value="1"/>
</dbReference>
<dbReference type="GeneTree" id="ENSGT00940000153165"/>
<feature type="domain" description="C2H2-type" evidence="13">
    <location>
        <begin position="698"/>
        <end position="725"/>
    </location>
</feature>
<dbReference type="GO" id="GO:0005737">
    <property type="term" value="C:cytoplasm"/>
    <property type="evidence" value="ECO:0007669"/>
    <property type="project" value="UniProtKB-ARBA"/>
</dbReference>
<feature type="domain" description="C2H2-type" evidence="13">
    <location>
        <begin position="473"/>
        <end position="500"/>
    </location>
</feature>
<evidence type="ECO:0000256" key="3">
    <source>
        <dbReference type="ARBA" id="ARBA00006991"/>
    </source>
</evidence>
<keyword evidence="16" id="KW-1185">Reference proteome</keyword>
<dbReference type="FunFam" id="3.30.160.60:FF:001747">
    <property type="match status" value="1"/>
</dbReference>
<dbReference type="FunFam" id="3.30.160.60:FF:000564">
    <property type="entry name" value="zinc finger protein 699"/>
    <property type="match status" value="1"/>
</dbReference>
<keyword evidence="5" id="KW-0677">Repeat</keyword>
<dbReference type="FunFam" id="3.30.160.60:FF:000176">
    <property type="entry name" value="zinc finger protein 70"/>
    <property type="match status" value="1"/>
</dbReference>
<dbReference type="GO" id="GO:0006355">
    <property type="term" value="P:regulation of DNA-templated transcription"/>
    <property type="evidence" value="ECO:0007669"/>
    <property type="project" value="InterPro"/>
</dbReference>
<feature type="domain" description="C2H2-type" evidence="13">
    <location>
        <begin position="557"/>
        <end position="584"/>
    </location>
</feature>
<dbReference type="Pfam" id="PF13465">
    <property type="entry name" value="zf-H2C2_2"/>
    <property type="match status" value="2"/>
</dbReference>
<evidence type="ECO:0000256" key="12">
    <source>
        <dbReference type="PROSITE-ProRule" id="PRU00042"/>
    </source>
</evidence>
<feature type="domain" description="C2H2-type" evidence="13">
    <location>
        <begin position="501"/>
        <end position="528"/>
    </location>
</feature>
<name>A0A8C2VDI1_CHILA</name>
<dbReference type="InterPro" id="IPR036051">
    <property type="entry name" value="KRAB_dom_sf"/>
</dbReference>
<dbReference type="CDD" id="cd07765">
    <property type="entry name" value="KRAB_A-box"/>
    <property type="match status" value="1"/>
</dbReference>
<dbReference type="Gene3D" id="6.10.140.140">
    <property type="match status" value="1"/>
</dbReference>
<dbReference type="InterPro" id="IPR036236">
    <property type="entry name" value="Znf_C2H2_sf"/>
</dbReference>
<evidence type="ECO:0000256" key="2">
    <source>
        <dbReference type="ARBA" id="ARBA00004123"/>
    </source>
</evidence>
<dbReference type="Gene3D" id="3.30.160.60">
    <property type="entry name" value="Classic Zinc Finger"/>
    <property type="match status" value="16"/>
</dbReference>
<feature type="domain" description="C2H2-type" evidence="13">
    <location>
        <begin position="414"/>
        <end position="443"/>
    </location>
</feature>
<dbReference type="FunFam" id="3.30.160.60:FF:002254">
    <property type="entry name" value="Zinc finger protein 540"/>
    <property type="match status" value="1"/>
</dbReference>
<reference evidence="15" key="1">
    <citation type="submission" date="2025-08" db="UniProtKB">
        <authorList>
            <consortium name="Ensembl"/>
        </authorList>
    </citation>
    <scope>IDENTIFICATION</scope>
</reference>
<feature type="domain" description="C2H2-type" evidence="13">
    <location>
        <begin position="726"/>
        <end position="753"/>
    </location>
</feature>
<dbReference type="Pfam" id="PF00096">
    <property type="entry name" value="zf-C2H2"/>
    <property type="match status" value="9"/>
</dbReference>
<sequence length="789" mass="91406">ELLTFRDVAIDFSPEEWECLDPAQWNLYRDVMLENYRNLVSLGLAISKPYLVTFLEQRKELWNMEREEIVAISPAVSSHYIQDFSGEQCIKHLLQNMIKGRYGNCGLDNLYVRKEWESMGESEGQSICYDGHNQCVIPVHSKKLLVNGDEEHPSSQKRSQFIPVSSEEPCVCISKYPHQFLKDNFPLKGKIENLKRGLPHSTGLNFNLNISIDNGFKNEEICKCDQFESPFRKSSSCNEETISPLVKIHNFNDYDIFTFPLLINPDADMDIWNVHYIHNETRNPFSQGSILNNYPDTYIGEKIYERDETHKDFICGSNPWKHEWTCFPKGLSQDKKGRKIYKYSKFATLPSIHIQNNTYRYKECGKTFNQILDLIQYQKIHSGEKPYKCKECGKAFTHDSRLKQHLHVHGVRKKPCKYKECGKAFNQISGLTQNQRMYTGDQSYKCKECGKVFTQDSRLKQHLRIHSTGEKPYKCKECGKTFNQTSGLSRHQRIHTGEKPYKCKECGKAFAQDSSLRQHQRIHTGEKPYKCKECGKTFNQISVLTRHHSIHTGEKPYKCKECGKAFNRLSYVAQHYRIHTGEKPYKCNECGKAFTLYSSLRNHLGIHNAGEKPYKCKECGKAFNQIANLSVHKRIHTGEKPYKCKECGKAFNVRSNLTQHQKHHTGERPYQCKECGKSFIQISNLIQHRRIHIGGKPYKCKECGKAFNQSSNLIRHQIIHLGEKPYRCKQCGKAFNGSSNLTLHQRVHTGDKPYKCKECGKAFKRISSKPYKCKECVKAFSDCSALIQH</sequence>
<dbReference type="GO" id="GO:0008270">
    <property type="term" value="F:zinc ion binding"/>
    <property type="evidence" value="ECO:0007669"/>
    <property type="project" value="UniProtKB-KW"/>
</dbReference>
<dbReference type="Proteomes" id="UP000694398">
    <property type="component" value="Unassembled WGS sequence"/>
</dbReference>
<evidence type="ECO:0000256" key="9">
    <source>
        <dbReference type="ARBA" id="ARBA00023125"/>
    </source>
</evidence>
<dbReference type="InterPro" id="IPR050758">
    <property type="entry name" value="Znf_C2H2-type"/>
</dbReference>
<dbReference type="FunFam" id="3.30.160.60:FF:000295">
    <property type="entry name" value="zinc finger protein 19"/>
    <property type="match status" value="1"/>
</dbReference>
<evidence type="ECO:0000256" key="8">
    <source>
        <dbReference type="ARBA" id="ARBA00023015"/>
    </source>
</evidence>
<evidence type="ECO:0000313" key="16">
    <source>
        <dbReference type="Proteomes" id="UP000694398"/>
    </source>
</evidence>
<feature type="domain" description="C2H2-type" evidence="13">
    <location>
        <begin position="585"/>
        <end position="613"/>
    </location>
</feature>
<feature type="domain" description="C2H2-type" evidence="13">
    <location>
        <begin position="771"/>
        <end position="789"/>
    </location>
</feature>
<dbReference type="FunFam" id="3.30.160.60:FF:000185">
    <property type="entry name" value="zinc finger protein 319"/>
    <property type="match status" value="1"/>
</dbReference>